<keyword evidence="6" id="KW-1185">Reference proteome</keyword>
<dbReference type="InterPro" id="IPR011711">
    <property type="entry name" value="GntR_C"/>
</dbReference>
<keyword evidence="3" id="KW-0804">Transcription</keyword>
<keyword evidence="1" id="KW-0805">Transcription regulation</keyword>
<evidence type="ECO:0000313" key="5">
    <source>
        <dbReference type="EMBL" id="RUR32671.1"/>
    </source>
</evidence>
<dbReference type="SUPFAM" id="SSF46785">
    <property type="entry name" value="Winged helix' DNA-binding domain"/>
    <property type="match status" value="1"/>
</dbReference>
<dbReference type="Pfam" id="PF00392">
    <property type="entry name" value="GntR"/>
    <property type="match status" value="1"/>
</dbReference>
<dbReference type="EMBL" id="RZHF01000008">
    <property type="protein sequence ID" value="RUR32671.1"/>
    <property type="molecule type" value="Genomic_DNA"/>
</dbReference>
<comment type="caution">
    <text evidence="5">The sequence shown here is derived from an EMBL/GenBank/DDBJ whole genome shotgun (WGS) entry which is preliminary data.</text>
</comment>
<evidence type="ECO:0000256" key="3">
    <source>
        <dbReference type="ARBA" id="ARBA00023163"/>
    </source>
</evidence>
<reference evidence="5 6" key="1">
    <citation type="submission" date="2018-12" db="EMBL/GenBank/DDBJ databases">
        <title>three novel Halomonas strain isolated from plants.</title>
        <authorList>
            <person name="Sun C."/>
        </authorList>
    </citation>
    <scope>NUCLEOTIDE SEQUENCE [LARGE SCALE GENOMIC DNA]</scope>
    <source>
        <strain evidence="5 6">JCM 18142</strain>
    </source>
</reference>
<evidence type="ECO:0000256" key="2">
    <source>
        <dbReference type="ARBA" id="ARBA00023125"/>
    </source>
</evidence>
<dbReference type="PANTHER" id="PTHR43537:SF39">
    <property type="entry name" value="HTH-TYPE TRANSCRIPTIONAL REGULATOR MCBR"/>
    <property type="match status" value="1"/>
</dbReference>
<gene>
    <name evidence="5" type="ORF">ELY38_07595</name>
</gene>
<name>A0A3S0W9P6_9GAMM</name>
<dbReference type="PANTHER" id="PTHR43537">
    <property type="entry name" value="TRANSCRIPTIONAL REGULATOR, GNTR FAMILY"/>
    <property type="match status" value="1"/>
</dbReference>
<dbReference type="Gene3D" id="1.20.120.530">
    <property type="entry name" value="GntR ligand-binding domain-like"/>
    <property type="match status" value="1"/>
</dbReference>
<dbReference type="Pfam" id="PF07729">
    <property type="entry name" value="FCD"/>
    <property type="match status" value="1"/>
</dbReference>
<dbReference type="SMART" id="SM00345">
    <property type="entry name" value="HTH_GNTR"/>
    <property type="match status" value="1"/>
</dbReference>
<dbReference type="AlphaFoldDB" id="A0A3S0W9P6"/>
<proteinExistence type="predicted"/>
<dbReference type="GO" id="GO:0003700">
    <property type="term" value="F:DNA-binding transcription factor activity"/>
    <property type="evidence" value="ECO:0007669"/>
    <property type="project" value="InterPro"/>
</dbReference>
<organism evidence="5 6">
    <name type="scientific">Vreelandella nanhaiensis</name>
    <dbReference type="NCBI Taxonomy" id="1258546"/>
    <lineage>
        <taxon>Bacteria</taxon>
        <taxon>Pseudomonadati</taxon>
        <taxon>Pseudomonadota</taxon>
        <taxon>Gammaproteobacteria</taxon>
        <taxon>Oceanospirillales</taxon>
        <taxon>Halomonadaceae</taxon>
        <taxon>Vreelandella</taxon>
    </lineage>
</organism>
<dbReference type="RefSeq" id="WP_127061042.1">
    <property type="nucleotide sequence ID" value="NZ_RZHF01000008.1"/>
</dbReference>
<dbReference type="Gene3D" id="1.10.10.10">
    <property type="entry name" value="Winged helix-like DNA-binding domain superfamily/Winged helix DNA-binding domain"/>
    <property type="match status" value="1"/>
</dbReference>
<keyword evidence="2" id="KW-0238">DNA-binding</keyword>
<evidence type="ECO:0000259" key="4">
    <source>
        <dbReference type="PROSITE" id="PS50949"/>
    </source>
</evidence>
<evidence type="ECO:0000313" key="6">
    <source>
        <dbReference type="Proteomes" id="UP000287023"/>
    </source>
</evidence>
<dbReference type="Proteomes" id="UP000287023">
    <property type="component" value="Unassembled WGS sequence"/>
</dbReference>
<dbReference type="PROSITE" id="PS50949">
    <property type="entry name" value="HTH_GNTR"/>
    <property type="match status" value="1"/>
</dbReference>
<dbReference type="SUPFAM" id="SSF48008">
    <property type="entry name" value="GntR ligand-binding domain-like"/>
    <property type="match status" value="1"/>
</dbReference>
<sequence length="231" mass="25231">MANKIEGRLGRYQRKSLADQVYLDLKKLLLSGAIAPGEKVTLRGLAESIGTSPMPVRDAVRRLVSERALEMLPNRTLCVPTPSLAQFREIVAIRCSLEGLATEAAAVKLPSAALAEIYGAKDRYEAIARAEVVSTEDMVEANRELHFTLYSESGMPVLVSIIEGLWVQVAPVFSLSMSTKVREVENMESFHHHLRLVAALECRDAAAARDAVVADIQDAAHFIEHAGVLRG</sequence>
<dbReference type="InterPro" id="IPR036390">
    <property type="entry name" value="WH_DNA-bd_sf"/>
</dbReference>
<dbReference type="OrthoDB" id="9799812at2"/>
<dbReference type="GO" id="GO:0003677">
    <property type="term" value="F:DNA binding"/>
    <property type="evidence" value="ECO:0007669"/>
    <property type="project" value="UniProtKB-KW"/>
</dbReference>
<dbReference type="InterPro" id="IPR000524">
    <property type="entry name" value="Tscrpt_reg_HTH_GntR"/>
</dbReference>
<accession>A0A3S0W9P6</accession>
<protein>
    <submittedName>
        <fullName evidence="5">GntR family transcriptional regulator</fullName>
    </submittedName>
</protein>
<dbReference type="InterPro" id="IPR008920">
    <property type="entry name" value="TF_FadR/GntR_C"/>
</dbReference>
<feature type="domain" description="HTH gntR-type" evidence="4">
    <location>
        <begin position="15"/>
        <end position="82"/>
    </location>
</feature>
<dbReference type="InterPro" id="IPR036388">
    <property type="entry name" value="WH-like_DNA-bd_sf"/>
</dbReference>
<dbReference type="SMART" id="SM00895">
    <property type="entry name" value="FCD"/>
    <property type="match status" value="1"/>
</dbReference>
<evidence type="ECO:0000256" key="1">
    <source>
        <dbReference type="ARBA" id="ARBA00023015"/>
    </source>
</evidence>